<dbReference type="Pfam" id="PF04480">
    <property type="entry name" value="DUF559"/>
    <property type="match status" value="1"/>
</dbReference>
<evidence type="ECO:0000313" key="3">
    <source>
        <dbReference type="Proteomes" id="UP000469159"/>
    </source>
</evidence>
<keyword evidence="3" id="KW-1185">Reference proteome</keyword>
<dbReference type="OrthoDB" id="9798754at2"/>
<protein>
    <submittedName>
        <fullName evidence="2">DUF559 domain-containing protein</fullName>
    </submittedName>
</protein>
<comment type="caution">
    <text evidence="2">The sequence shown here is derived from an EMBL/GenBank/DDBJ whole genome shotgun (WGS) entry which is preliminary data.</text>
</comment>
<dbReference type="PANTHER" id="PTHR38590:SF1">
    <property type="entry name" value="BLL0828 PROTEIN"/>
    <property type="match status" value="1"/>
</dbReference>
<dbReference type="Proteomes" id="UP000469159">
    <property type="component" value="Unassembled WGS sequence"/>
</dbReference>
<proteinExistence type="predicted"/>
<evidence type="ECO:0000313" key="2">
    <source>
        <dbReference type="EMBL" id="MXP42152.1"/>
    </source>
</evidence>
<gene>
    <name evidence="2" type="ORF">GRI75_10920</name>
</gene>
<dbReference type="CDD" id="cd01038">
    <property type="entry name" value="Endonuclease_DUF559"/>
    <property type="match status" value="1"/>
</dbReference>
<dbReference type="PANTHER" id="PTHR38590">
    <property type="entry name" value="BLL0828 PROTEIN"/>
    <property type="match status" value="1"/>
</dbReference>
<dbReference type="EMBL" id="WTYK01000006">
    <property type="protein sequence ID" value="MXP42152.1"/>
    <property type="molecule type" value="Genomic_DNA"/>
</dbReference>
<accession>A0A6I4UTC2</accession>
<reference evidence="2 3" key="1">
    <citation type="submission" date="2019-12" db="EMBL/GenBank/DDBJ databases">
        <title>Genomic-based taxomic classification of the family Erythrobacteraceae.</title>
        <authorList>
            <person name="Xu L."/>
        </authorList>
    </citation>
    <scope>NUCLEOTIDE SEQUENCE [LARGE SCALE GENOMIC DNA]</scope>
    <source>
        <strain evidence="2 3">MCCC 1K02066</strain>
    </source>
</reference>
<dbReference type="InterPro" id="IPR047216">
    <property type="entry name" value="Endonuclease_DUF559_bact"/>
</dbReference>
<dbReference type="InterPro" id="IPR007569">
    <property type="entry name" value="DUF559"/>
</dbReference>
<evidence type="ECO:0000259" key="1">
    <source>
        <dbReference type="Pfam" id="PF04480"/>
    </source>
</evidence>
<sequence>MPIHRISPHARVLRRNPTEVEKRLWRHSRNRGLGGFKFRFQATVGPYVADFLCAEKRLIVELDGGQHGGACDVARTARLERLGYCVIRFWNFEVNENLDGVLERILAECEARPSRFRPPPPPPSSKLR</sequence>
<organism evidence="2 3">
    <name type="scientific">Croceibacterium soli</name>
    <dbReference type="NCBI Taxonomy" id="1739690"/>
    <lineage>
        <taxon>Bacteria</taxon>
        <taxon>Pseudomonadati</taxon>
        <taxon>Pseudomonadota</taxon>
        <taxon>Alphaproteobacteria</taxon>
        <taxon>Sphingomonadales</taxon>
        <taxon>Erythrobacteraceae</taxon>
        <taxon>Croceibacterium</taxon>
    </lineage>
</organism>
<dbReference type="SUPFAM" id="SSF52980">
    <property type="entry name" value="Restriction endonuclease-like"/>
    <property type="match status" value="1"/>
</dbReference>
<dbReference type="AlphaFoldDB" id="A0A6I4UTC2"/>
<dbReference type="InterPro" id="IPR011335">
    <property type="entry name" value="Restrct_endonuc-II-like"/>
</dbReference>
<dbReference type="Gene3D" id="3.40.960.10">
    <property type="entry name" value="VSR Endonuclease"/>
    <property type="match status" value="1"/>
</dbReference>
<dbReference type="RefSeq" id="WP_160747015.1">
    <property type="nucleotide sequence ID" value="NZ_WTYK01000006.1"/>
</dbReference>
<feature type="domain" description="DUF559" evidence="1">
    <location>
        <begin position="7"/>
        <end position="109"/>
    </location>
</feature>
<name>A0A6I4UTC2_9SPHN</name>